<dbReference type="GO" id="GO:0016779">
    <property type="term" value="F:nucleotidyltransferase activity"/>
    <property type="evidence" value="ECO:0007669"/>
    <property type="project" value="UniProtKB-KW"/>
</dbReference>
<evidence type="ECO:0000259" key="4">
    <source>
        <dbReference type="Pfam" id="PF20866"/>
    </source>
</evidence>
<dbReference type="Pfam" id="PF10620">
    <property type="entry name" value="MdcG"/>
    <property type="match status" value="1"/>
</dbReference>
<dbReference type="InterPro" id="IPR017557">
    <property type="entry name" value="Holo-ACP_synthase"/>
</dbReference>
<keyword evidence="2" id="KW-0548">Nucleotidyltransferase</keyword>
<name>A0A660E8L6_9LACO</name>
<dbReference type="EMBL" id="UYIG01000141">
    <property type="protein sequence ID" value="VDG29457.1"/>
    <property type="molecule type" value="Genomic_DNA"/>
</dbReference>
<feature type="domain" description="Phosphoribosyl-dephospho-CoA transferase MdcG C-terminal" evidence="3">
    <location>
        <begin position="95"/>
        <end position="206"/>
    </location>
</feature>
<dbReference type="RefSeq" id="WP_130846505.1">
    <property type="nucleotide sequence ID" value="NZ_UYIE01000001.1"/>
</dbReference>
<dbReference type="InterPro" id="IPR049180">
    <property type="entry name" value="MdcG_C"/>
</dbReference>
<accession>A0A660E8L6</accession>
<evidence type="ECO:0000313" key="5">
    <source>
        <dbReference type="EMBL" id="VDG29457.1"/>
    </source>
</evidence>
<gene>
    <name evidence="5" type="ORF">MUDAN_MDHGFNIF_01012</name>
</gene>
<organism evidence="5 6">
    <name type="scientific">Lactiplantibacillus mudanjiangensis</name>
    <dbReference type="NCBI Taxonomy" id="1296538"/>
    <lineage>
        <taxon>Bacteria</taxon>
        <taxon>Bacillati</taxon>
        <taxon>Bacillota</taxon>
        <taxon>Bacilli</taxon>
        <taxon>Lactobacillales</taxon>
        <taxon>Lactobacillaceae</taxon>
        <taxon>Lactiplantibacillus</taxon>
    </lineage>
</organism>
<evidence type="ECO:0000259" key="3">
    <source>
        <dbReference type="Pfam" id="PF10620"/>
    </source>
</evidence>
<dbReference type="InterPro" id="IPR048903">
    <property type="entry name" value="MdcG_N"/>
</dbReference>
<keyword evidence="1" id="KW-0808">Transferase</keyword>
<dbReference type="AlphaFoldDB" id="A0A660E8L6"/>
<evidence type="ECO:0000256" key="2">
    <source>
        <dbReference type="ARBA" id="ARBA00022695"/>
    </source>
</evidence>
<dbReference type="NCBIfam" id="TIGR03135">
    <property type="entry name" value="malonate_mdcG"/>
    <property type="match status" value="1"/>
</dbReference>
<dbReference type="NCBIfam" id="NF002332">
    <property type="entry name" value="PRK01293.1"/>
    <property type="match status" value="1"/>
</dbReference>
<protein>
    <submittedName>
        <fullName evidence="5">Malonate decarboxylase holo-ACP synthase [Lactobacillus sp.]</fullName>
    </submittedName>
</protein>
<reference evidence="5 6" key="1">
    <citation type="submission" date="2018-11" db="EMBL/GenBank/DDBJ databases">
        <authorList>
            <person name="Wuyts S."/>
        </authorList>
    </citation>
    <scope>NUCLEOTIDE SEQUENCE [LARGE SCALE GENOMIC DNA]</scope>
    <source>
        <strain evidence="5">Lactobacillus mudanjiangensis AMBF249</strain>
    </source>
</reference>
<dbReference type="Pfam" id="PF20866">
    <property type="entry name" value="MdcG_N"/>
    <property type="match status" value="1"/>
</dbReference>
<sequence>MGQLVAPHTLLRLTSSAVFHGDAPVPDWVNERLAACPVVVVRRGRQTDDRLPVGVRGPERQQRWAGAVALTDVTTVITPMDLVVTHAWQNVSAIRQALPAIQALPKLAPLLNAISWGIGGSVGFELATGQPTAKPTSDLDLIVPQLAPMSVTAAQELLAKLNQFGVHVDLQVVAGQNGFSLEEYAQQRSATVMLKTMTGPKLVADPWQAVNNGVSR</sequence>
<feature type="domain" description="Phosphoribosyl-dephospho-CoA transferase MdcG N-terminal" evidence="4">
    <location>
        <begin position="7"/>
        <end position="79"/>
    </location>
</feature>
<dbReference type="Proteomes" id="UP000289996">
    <property type="component" value="Unassembled WGS sequence"/>
</dbReference>
<keyword evidence="6" id="KW-1185">Reference proteome</keyword>
<evidence type="ECO:0000256" key="1">
    <source>
        <dbReference type="ARBA" id="ARBA00022679"/>
    </source>
</evidence>
<evidence type="ECO:0000313" key="6">
    <source>
        <dbReference type="Proteomes" id="UP000289996"/>
    </source>
</evidence>
<dbReference type="OrthoDB" id="1275217at2"/>
<proteinExistence type="predicted"/>